<comment type="caution">
    <text evidence="1">The sequence shown here is derived from an EMBL/GenBank/DDBJ whole genome shotgun (WGS) entry which is preliminary data.</text>
</comment>
<keyword evidence="2" id="KW-1185">Reference proteome</keyword>
<evidence type="ECO:0000313" key="1">
    <source>
        <dbReference type="EMBL" id="MTH33768.1"/>
    </source>
</evidence>
<protein>
    <submittedName>
        <fullName evidence="1">Uncharacterized protein</fullName>
    </submittedName>
</protein>
<organism evidence="1 2">
    <name type="scientific">Paracoccus limosus</name>
    <dbReference type="NCBI Taxonomy" id="913252"/>
    <lineage>
        <taxon>Bacteria</taxon>
        <taxon>Pseudomonadati</taxon>
        <taxon>Pseudomonadota</taxon>
        <taxon>Alphaproteobacteria</taxon>
        <taxon>Rhodobacterales</taxon>
        <taxon>Paracoccaceae</taxon>
        <taxon>Paracoccus</taxon>
    </lineage>
</organism>
<name>A0A844H612_9RHOB</name>
<dbReference type="Proteomes" id="UP000442533">
    <property type="component" value="Unassembled WGS sequence"/>
</dbReference>
<gene>
    <name evidence="1" type="ORF">GL279_04075</name>
</gene>
<reference evidence="1 2" key="1">
    <citation type="submission" date="2019-11" db="EMBL/GenBank/DDBJ databases">
        <authorList>
            <person name="Dong K."/>
        </authorList>
    </citation>
    <scope>NUCLEOTIDE SEQUENCE [LARGE SCALE GENOMIC DNA]</scope>
    <source>
        <strain evidence="1 2">JCM 17370</strain>
    </source>
</reference>
<dbReference type="EMBL" id="WMIF01000004">
    <property type="protein sequence ID" value="MTH33768.1"/>
    <property type="molecule type" value="Genomic_DNA"/>
</dbReference>
<proteinExistence type="predicted"/>
<dbReference type="AlphaFoldDB" id="A0A844H612"/>
<dbReference type="RefSeq" id="WP_155063330.1">
    <property type="nucleotide sequence ID" value="NZ_WMIF01000004.1"/>
</dbReference>
<sequence length="76" mass="8507">MTTVNDLESRIRALEAELVSHRRAAMMIFLEFAARRPQERPHMIALLRDLIGQMGPEAAAVSRLLIEELSSPPPAN</sequence>
<evidence type="ECO:0000313" key="2">
    <source>
        <dbReference type="Proteomes" id="UP000442533"/>
    </source>
</evidence>
<accession>A0A844H612</accession>